<reference evidence="6" key="1">
    <citation type="submission" date="2025-08" db="UniProtKB">
        <authorList>
            <consortium name="Ensembl"/>
        </authorList>
    </citation>
    <scope>IDENTIFICATION</scope>
</reference>
<dbReference type="InterPro" id="IPR027417">
    <property type="entry name" value="P-loop_NTPase"/>
</dbReference>
<dbReference type="PROSITE" id="PS51720">
    <property type="entry name" value="G_AIG1"/>
    <property type="match status" value="1"/>
</dbReference>
<dbReference type="STRING" id="61819.ENSACIP00000030211"/>
<proteinExistence type="inferred from homology"/>
<protein>
    <recommendedName>
        <fullName evidence="5">AIG1-type G domain-containing protein</fullName>
    </recommendedName>
</protein>
<dbReference type="GeneTree" id="ENSGT01120000271858"/>
<keyword evidence="2" id="KW-0547">Nucleotide-binding</keyword>
<dbReference type="Pfam" id="PF04548">
    <property type="entry name" value="AIG1"/>
    <property type="match status" value="1"/>
</dbReference>
<evidence type="ECO:0000313" key="7">
    <source>
        <dbReference type="Proteomes" id="UP000261340"/>
    </source>
</evidence>
<evidence type="ECO:0000256" key="4">
    <source>
        <dbReference type="SAM" id="MobiDB-lite"/>
    </source>
</evidence>
<dbReference type="InterPro" id="IPR006703">
    <property type="entry name" value="G_AIG1"/>
</dbReference>
<name>A0A3Q0SZB4_AMPCI</name>
<evidence type="ECO:0000259" key="5">
    <source>
        <dbReference type="PROSITE" id="PS51720"/>
    </source>
</evidence>
<evidence type="ECO:0000256" key="2">
    <source>
        <dbReference type="ARBA" id="ARBA00022741"/>
    </source>
</evidence>
<evidence type="ECO:0000256" key="1">
    <source>
        <dbReference type="ARBA" id="ARBA00008535"/>
    </source>
</evidence>
<dbReference type="Gene3D" id="3.40.50.300">
    <property type="entry name" value="P-loop containing nucleotide triphosphate hydrolases"/>
    <property type="match status" value="1"/>
</dbReference>
<accession>A0A3Q0SZB4</accession>
<dbReference type="AlphaFoldDB" id="A0A3Q0SZB4"/>
<dbReference type="PANTHER" id="PTHR10903">
    <property type="entry name" value="GTPASE, IMAP FAMILY MEMBER-RELATED"/>
    <property type="match status" value="1"/>
</dbReference>
<dbReference type="CDD" id="cd01852">
    <property type="entry name" value="AIG1"/>
    <property type="match status" value="1"/>
</dbReference>
<evidence type="ECO:0000313" key="6">
    <source>
        <dbReference type="Ensembl" id="ENSACIP00000030211.1"/>
    </source>
</evidence>
<dbReference type="PANTHER" id="PTHR10903:SF186">
    <property type="entry name" value="GTPASE IMAP FAMILY MEMBER 4-LIKE-RELATED"/>
    <property type="match status" value="1"/>
</dbReference>
<dbReference type="Proteomes" id="UP000261340">
    <property type="component" value="Unplaced"/>
</dbReference>
<keyword evidence="7" id="KW-1185">Reference proteome</keyword>
<feature type="region of interest" description="Disordered" evidence="4">
    <location>
        <begin position="233"/>
        <end position="253"/>
    </location>
</feature>
<sequence length="253" mass="27849">MQSVLVSAVALTASNTKLQKNLADAEELRIALVGKTGAGKSAVGNTILGKDKVFKSTSSTSSVTSECQKEKNQFDNQTLAVVDTPGLFDTKKDQIEVIKEIAKCISLAAPGPHVFLVVIQAGRFTKEEQETVKILQEMFGEKAAGYTVALFTRGDDLEADGKTAEELIQGNSNLSDFIHQCGGGYHVFNNRKKNPSQVRELLKKINTMVQNNGGSCYTNEMFQAAERAIREETEKLQRENPGMKKEMDKYRYT</sequence>
<comment type="similarity">
    <text evidence="1">Belongs to the TRAFAC class TrmE-Era-EngA-EngB-Septin-like GTPase superfamily. AIG1/Toc34/Toc159-like paraseptin GTPase family. IAN subfamily.</text>
</comment>
<dbReference type="InterPro" id="IPR045058">
    <property type="entry name" value="GIMA/IAN/Toc"/>
</dbReference>
<evidence type="ECO:0000256" key="3">
    <source>
        <dbReference type="ARBA" id="ARBA00023134"/>
    </source>
</evidence>
<reference evidence="6" key="2">
    <citation type="submission" date="2025-09" db="UniProtKB">
        <authorList>
            <consortium name="Ensembl"/>
        </authorList>
    </citation>
    <scope>IDENTIFICATION</scope>
</reference>
<dbReference type="SUPFAM" id="SSF52540">
    <property type="entry name" value="P-loop containing nucleoside triphosphate hydrolases"/>
    <property type="match status" value="1"/>
</dbReference>
<dbReference type="OMA" id="RCYISEM"/>
<keyword evidence="3" id="KW-0342">GTP-binding</keyword>
<feature type="domain" description="AIG1-type G" evidence="5">
    <location>
        <begin position="25"/>
        <end position="226"/>
    </location>
</feature>
<dbReference type="GO" id="GO:0005525">
    <property type="term" value="F:GTP binding"/>
    <property type="evidence" value="ECO:0007669"/>
    <property type="project" value="UniProtKB-KW"/>
</dbReference>
<organism evidence="6 7">
    <name type="scientific">Amphilophus citrinellus</name>
    <name type="common">Midas cichlid</name>
    <name type="synonym">Cichlasoma citrinellum</name>
    <dbReference type="NCBI Taxonomy" id="61819"/>
    <lineage>
        <taxon>Eukaryota</taxon>
        <taxon>Metazoa</taxon>
        <taxon>Chordata</taxon>
        <taxon>Craniata</taxon>
        <taxon>Vertebrata</taxon>
        <taxon>Euteleostomi</taxon>
        <taxon>Actinopterygii</taxon>
        <taxon>Neopterygii</taxon>
        <taxon>Teleostei</taxon>
        <taxon>Neoteleostei</taxon>
        <taxon>Acanthomorphata</taxon>
        <taxon>Ovalentaria</taxon>
        <taxon>Cichlomorphae</taxon>
        <taxon>Cichliformes</taxon>
        <taxon>Cichlidae</taxon>
        <taxon>New World cichlids</taxon>
        <taxon>Cichlasomatinae</taxon>
        <taxon>Heroini</taxon>
        <taxon>Amphilophus</taxon>
    </lineage>
</organism>
<dbReference type="Ensembl" id="ENSACIT00000031003.1">
    <property type="protein sequence ID" value="ENSACIP00000030211.1"/>
    <property type="gene ID" value="ENSACIG00000023381.1"/>
</dbReference>